<accession>A0A3B0UBT9</accession>
<evidence type="ECO:0000313" key="2">
    <source>
        <dbReference type="EMBL" id="VAW28425.1"/>
    </source>
</evidence>
<dbReference type="EMBL" id="UOES01000401">
    <property type="protein sequence ID" value="VAW28425.1"/>
    <property type="molecule type" value="Genomic_DNA"/>
</dbReference>
<proteinExistence type="predicted"/>
<feature type="domain" description="Peptidase M61 N-terminal" evidence="1">
    <location>
        <begin position="27"/>
        <end position="180"/>
    </location>
</feature>
<dbReference type="InterPro" id="IPR040756">
    <property type="entry name" value="Peptidase_M61_N"/>
</dbReference>
<dbReference type="Gene3D" id="2.60.40.3650">
    <property type="match status" value="1"/>
</dbReference>
<feature type="non-terminal residue" evidence="2">
    <location>
        <position position="188"/>
    </location>
</feature>
<dbReference type="Pfam" id="PF17899">
    <property type="entry name" value="Peptidase_M61_N"/>
    <property type="match status" value="1"/>
</dbReference>
<gene>
    <name evidence="2" type="ORF">MNBD_BACTEROID06-940</name>
</gene>
<protein>
    <recommendedName>
        <fullName evidence="1">Peptidase M61 N-terminal domain-containing protein</fullName>
    </recommendedName>
</protein>
<reference evidence="2" key="1">
    <citation type="submission" date="2018-06" db="EMBL/GenBank/DDBJ databases">
        <authorList>
            <person name="Zhirakovskaya E."/>
        </authorList>
    </citation>
    <scope>NUCLEOTIDE SEQUENCE</scope>
</reference>
<name>A0A3B0UBT9_9ZZZZ</name>
<dbReference type="AlphaFoldDB" id="A0A3B0UBT9"/>
<organism evidence="2">
    <name type="scientific">hydrothermal vent metagenome</name>
    <dbReference type="NCBI Taxonomy" id="652676"/>
    <lineage>
        <taxon>unclassified sequences</taxon>
        <taxon>metagenomes</taxon>
        <taxon>ecological metagenomes</taxon>
    </lineage>
</organism>
<sequence length="188" mass="21385">MNKLKLTLFAAILFLTSAAFAADGNYKYTINLARVVENKVYVELDPPKIEDSEIIFYLPKMIPGTYAIEDYGRFLSKLRAFDKKGRELPVEKISTNSWKIGKANKMKKLSYWIEDTYHSEIEGPEIFQPAGTNIEEGKNFIINASGFFGYFEGMRKFEFNVEVLKPANFYGGTGMIPVSINNTLDAKF</sequence>
<evidence type="ECO:0000259" key="1">
    <source>
        <dbReference type="Pfam" id="PF17899"/>
    </source>
</evidence>